<proteinExistence type="predicted"/>
<evidence type="ECO:0000313" key="2">
    <source>
        <dbReference type="EMBL" id="SKB31015.1"/>
    </source>
</evidence>
<sequence length="361" mass="41452">MKNFRTILLLTAFNLAAFQNLFGQAQKLESAQPTPANPIISPEFYISSIFDERIGQDSIGTLLFSTNEKSVTHKLALQSASLAGITKTLGKHLVRNTTLTPISIRIKECRINENLLGNDRVSGEVNLIFMFDLEKEAGSVPLTQYKSTARYTRSLTNLSIVEPTLEKVLSNSLKFLNGWLQAEKSTNPKLAKGLKISFREYLDQHDDTVYYDPSRPLTWEDFREKRSESKFAASVFPSFGYDQRIKTEDGKIAIELVLKVFVVKSASWVGRGTRSNYNLQHEQRHFDLVKLVAERFKKKLLTEKLTPENYQGIINFEYLEFYREMNKIQQEYDDQTSHGLSAVIQEFWNRKIDAELKLVEN</sequence>
<gene>
    <name evidence="2" type="ORF">SAMN05661099_0418</name>
</gene>
<dbReference type="STRING" id="572036.SAMN05661099_0418"/>
<organism evidence="2 3">
    <name type="scientific">Daejeonella lutea</name>
    <dbReference type="NCBI Taxonomy" id="572036"/>
    <lineage>
        <taxon>Bacteria</taxon>
        <taxon>Pseudomonadati</taxon>
        <taxon>Bacteroidota</taxon>
        <taxon>Sphingobacteriia</taxon>
        <taxon>Sphingobacteriales</taxon>
        <taxon>Sphingobacteriaceae</taxon>
        <taxon>Daejeonella</taxon>
    </lineage>
</organism>
<keyword evidence="1" id="KW-0732">Signal</keyword>
<protein>
    <recommendedName>
        <fullName evidence="4">DUF922 domain-containing protein</fullName>
    </recommendedName>
</protein>
<accession>A0A1T5A7X4</accession>
<keyword evidence="3" id="KW-1185">Reference proteome</keyword>
<dbReference type="RefSeq" id="WP_079700927.1">
    <property type="nucleotide sequence ID" value="NZ_FUYR01000001.1"/>
</dbReference>
<evidence type="ECO:0000256" key="1">
    <source>
        <dbReference type="SAM" id="SignalP"/>
    </source>
</evidence>
<feature type="chain" id="PRO_5012256332" description="DUF922 domain-containing protein" evidence="1">
    <location>
        <begin position="24"/>
        <end position="361"/>
    </location>
</feature>
<evidence type="ECO:0008006" key="4">
    <source>
        <dbReference type="Google" id="ProtNLM"/>
    </source>
</evidence>
<name>A0A1T5A7X4_9SPHI</name>
<reference evidence="3" key="1">
    <citation type="submission" date="2017-02" db="EMBL/GenBank/DDBJ databases">
        <authorList>
            <person name="Varghese N."/>
            <person name="Submissions S."/>
        </authorList>
    </citation>
    <scope>NUCLEOTIDE SEQUENCE [LARGE SCALE GENOMIC DNA]</scope>
    <source>
        <strain evidence="3">DSM 22385</strain>
    </source>
</reference>
<dbReference type="AlphaFoldDB" id="A0A1T5A7X4"/>
<dbReference type="EMBL" id="FUYR01000001">
    <property type="protein sequence ID" value="SKB31015.1"/>
    <property type="molecule type" value="Genomic_DNA"/>
</dbReference>
<dbReference type="OrthoDB" id="5431540at2"/>
<feature type="signal peptide" evidence="1">
    <location>
        <begin position="1"/>
        <end position="23"/>
    </location>
</feature>
<dbReference type="Proteomes" id="UP000189981">
    <property type="component" value="Unassembled WGS sequence"/>
</dbReference>
<evidence type="ECO:0000313" key="3">
    <source>
        <dbReference type="Proteomes" id="UP000189981"/>
    </source>
</evidence>